<evidence type="ECO:0000313" key="2">
    <source>
        <dbReference type="EMBL" id="ELZ86144.1"/>
    </source>
</evidence>
<feature type="domain" description="Sulfatase N-terminal" evidence="1">
    <location>
        <begin position="104"/>
        <end position="238"/>
    </location>
</feature>
<dbReference type="Proteomes" id="UP000011612">
    <property type="component" value="Unassembled WGS sequence"/>
</dbReference>
<sequence>MRNSVYQLRLGLFRKYYNSFQRGEEESIFDREWDVMIILDACRCDLIESVEDEYGFLTENNRFRSRGTHSKEWMRRNFISEHRDDLRKLAYVTGNIWTEEYVDPNDLRVLDEVWRYAWNTEHGTILPRSITERAIATHREHNPERLLVHYMQPHAPSIPDPIGEGMNTPETDGEWRAAPFLLQDGEVTRERLVESYKANLRCVLDEVELLLENVDAETVVVTADHGEAFGEFGVYEHPFGMPFDVLRTVPWYVTSATDKQTFEPTLEPGQEHGDTKEKLRALGYA</sequence>
<dbReference type="AlphaFoldDB" id="M0HSP8"/>
<dbReference type="PATRIC" id="fig|1230453.4.peg.1974"/>
<dbReference type="Pfam" id="PF00884">
    <property type="entry name" value="Sulfatase"/>
    <property type="match status" value="1"/>
</dbReference>
<accession>M0HSP8</accession>
<evidence type="ECO:0000313" key="3">
    <source>
        <dbReference type="Proteomes" id="UP000011612"/>
    </source>
</evidence>
<protein>
    <recommendedName>
        <fullName evidence="1">Sulfatase N-terminal domain-containing protein</fullName>
    </recommendedName>
</protein>
<dbReference type="InterPro" id="IPR017850">
    <property type="entry name" value="Alkaline_phosphatase_core_sf"/>
</dbReference>
<keyword evidence="3" id="KW-1185">Reference proteome</keyword>
<reference evidence="2 3" key="1">
    <citation type="journal article" date="2014" name="PLoS Genet.">
        <title>Phylogenetically driven sequencing of extremely halophilic archaea reveals strategies for static and dynamic osmo-response.</title>
        <authorList>
            <person name="Becker E.A."/>
            <person name="Seitzer P.M."/>
            <person name="Tritt A."/>
            <person name="Larsen D."/>
            <person name="Krusor M."/>
            <person name="Yao A.I."/>
            <person name="Wu D."/>
            <person name="Madern D."/>
            <person name="Eisen J.A."/>
            <person name="Darling A.E."/>
            <person name="Facciotti M.T."/>
        </authorList>
    </citation>
    <scope>NUCLEOTIDE SEQUENCE [LARGE SCALE GENOMIC DNA]</scope>
    <source>
        <strain evidence="2 3">ATCC BAA-1513</strain>
    </source>
</reference>
<dbReference type="EMBL" id="AOLK01000015">
    <property type="protein sequence ID" value="ELZ86144.1"/>
    <property type="molecule type" value="Genomic_DNA"/>
</dbReference>
<dbReference type="InterPro" id="IPR000917">
    <property type="entry name" value="Sulfatase_N"/>
</dbReference>
<comment type="caution">
    <text evidence="2">The sequence shown here is derived from an EMBL/GenBank/DDBJ whole genome shotgun (WGS) entry which is preliminary data.</text>
</comment>
<dbReference type="Gene3D" id="3.40.720.10">
    <property type="entry name" value="Alkaline Phosphatase, subunit A"/>
    <property type="match status" value="1"/>
</dbReference>
<gene>
    <name evidence="2" type="ORF">C453_10013</name>
</gene>
<name>M0HSP8_HALEO</name>
<proteinExistence type="predicted"/>
<organism evidence="2 3">
    <name type="scientific">Haloferax elongans ATCC BAA-1513</name>
    <dbReference type="NCBI Taxonomy" id="1230453"/>
    <lineage>
        <taxon>Archaea</taxon>
        <taxon>Methanobacteriati</taxon>
        <taxon>Methanobacteriota</taxon>
        <taxon>Stenosarchaea group</taxon>
        <taxon>Halobacteria</taxon>
        <taxon>Halobacteriales</taxon>
        <taxon>Haloferacaceae</taxon>
        <taxon>Haloferax</taxon>
    </lineage>
</organism>
<dbReference type="SUPFAM" id="SSF53649">
    <property type="entry name" value="Alkaline phosphatase-like"/>
    <property type="match status" value="1"/>
</dbReference>
<evidence type="ECO:0000259" key="1">
    <source>
        <dbReference type="Pfam" id="PF00884"/>
    </source>
</evidence>